<organism evidence="1 2">
    <name type="scientific">Hypoxylon rubiginosum</name>
    <dbReference type="NCBI Taxonomy" id="110542"/>
    <lineage>
        <taxon>Eukaryota</taxon>
        <taxon>Fungi</taxon>
        <taxon>Dikarya</taxon>
        <taxon>Ascomycota</taxon>
        <taxon>Pezizomycotina</taxon>
        <taxon>Sordariomycetes</taxon>
        <taxon>Xylariomycetidae</taxon>
        <taxon>Xylariales</taxon>
        <taxon>Hypoxylaceae</taxon>
        <taxon>Hypoxylon</taxon>
    </lineage>
</organism>
<gene>
    <name evidence="1" type="ORF">F4820DRAFT_450309</name>
</gene>
<name>A0ACB9YW29_9PEZI</name>
<accession>A0ACB9YW29</accession>
<proteinExistence type="predicted"/>
<evidence type="ECO:0000313" key="1">
    <source>
        <dbReference type="EMBL" id="KAI4863158.1"/>
    </source>
</evidence>
<evidence type="ECO:0000313" key="2">
    <source>
        <dbReference type="Proteomes" id="UP001497700"/>
    </source>
</evidence>
<sequence length="359" mass="39216">MPFFQPTIPEFPENLNLTNQIAVVTGATAGIGQELSLQLLRLGTSQLIIGARNLQKGFRARLEFLSDSAVQEKNPKCQITVLELDLACFDSVMAFASEVMKASPRLDMLVLCAGINLAHFEKTGDGNELCMQVNVLSNSLLAFLLLPVLGSTSQQYYATSASSQRPTMTWVGSMGQALHSPSLGPAADDETAILPYLASSRYYSAIRRYPDTKLFVSLIVRELAQRLSPPNKKDGARAESPVIVNCVCPGTVHTGADDNLPFWLRIPMNANRALRGRSVEEGARAVLWALKGRLHEDNNPNSCYIANNATQPLPPFADTVEGQDFGRRLFGEVLRFSKTVDSRIAPCLDGLGRFNQGEN</sequence>
<dbReference type="EMBL" id="MU393510">
    <property type="protein sequence ID" value="KAI4863158.1"/>
    <property type="molecule type" value="Genomic_DNA"/>
</dbReference>
<dbReference type="Proteomes" id="UP001497700">
    <property type="component" value="Unassembled WGS sequence"/>
</dbReference>
<comment type="caution">
    <text evidence="1">The sequence shown here is derived from an EMBL/GenBank/DDBJ whole genome shotgun (WGS) entry which is preliminary data.</text>
</comment>
<reference evidence="1 2" key="1">
    <citation type="journal article" date="2022" name="New Phytol.">
        <title>Ecological generalism drives hyperdiversity of secondary metabolite gene clusters in xylarialean endophytes.</title>
        <authorList>
            <person name="Franco M.E.E."/>
            <person name="Wisecaver J.H."/>
            <person name="Arnold A.E."/>
            <person name="Ju Y.M."/>
            <person name="Slot J.C."/>
            <person name="Ahrendt S."/>
            <person name="Moore L.P."/>
            <person name="Eastman K.E."/>
            <person name="Scott K."/>
            <person name="Konkel Z."/>
            <person name="Mondo S.J."/>
            <person name="Kuo A."/>
            <person name="Hayes R.D."/>
            <person name="Haridas S."/>
            <person name="Andreopoulos B."/>
            <person name="Riley R."/>
            <person name="LaButti K."/>
            <person name="Pangilinan J."/>
            <person name="Lipzen A."/>
            <person name="Amirebrahimi M."/>
            <person name="Yan J."/>
            <person name="Adam C."/>
            <person name="Keymanesh K."/>
            <person name="Ng V."/>
            <person name="Louie K."/>
            <person name="Northen T."/>
            <person name="Drula E."/>
            <person name="Henrissat B."/>
            <person name="Hsieh H.M."/>
            <person name="Youens-Clark K."/>
            <person name="Lutzoni F."/>
            <person name="Miadlikowska J."/>
            <person name="Eastwood D.C."/>
            <person name="Hamelin R.C."/>
            <person name="Grigoriev I.V."/>
            <person name="U'Ren J.M."/>
        </authorList>
    </citation>
    <scope>NUCLEOTIDE SEQUENCE [LARGE SCALE GENOMIC DNA]</scope>
    <source>
        <strain evidence="1 2">CBS 119005</strain>
    </source>
</reference>
<protein>
    <submittedName>
        <fullName evidence="1">NAD(P)-binding protein</fullName>
    </submittedName>
</protein>
<keyword evidence="2" id="KW-1185">Reference proteome</keyword>